<evidence type="ECO:0000256" key="1">
    <source>
        <dbReference type="ARBA" id="ARBA00004370"/>
    </source>
</evidence>
<dbReference type="InterPro" id="IPR055330">
    <property type="entry name" value="SECE1-like"/>
</dbReference>
<proteinExistence type="predicted"/>
<dbReference type="AlphaFoldDB" id="C1MJW8"/>
<dbReference type="OrthoDB" id="1937988at2759"/>
<dbReference type="PANTHER" id="PTHR37240">
    <property type="entry name" value="PREPROTEIN TRANSLOCASE SUBUNIT SECE1"/>
    <property type="match status" value="1"/>
</dbReference>
<dbReference type="GO" id="GO:0008320">
    <property type="term" value="F:protein transmembrane transporter activity"/>
    <property type="evidence" value="ECO:0007669"/>
    <property type="project" value="InterPro"/>
</dbReference>
<sequence length="108" mass="10648">MDSPVGDVPPDAPPSPENAGGGGGEEDSARALGDQIAALRNPPSGTKPGDASDNIVVGAFEEIGRIEWPTPIGALKTTGIVIAIVTGSAVVLLTVNSALSSVSQAVFG</sequence>
<dbReference type="InterPro" id="IPR005807">
    <property type="entry name" value="SecE_bac"/>
</dbReference>
<protein>
    <submittedName>
        <fullName evidence="6">Predicted protein</fullName>
    </submittedName>
</protein>
<dbReference type="PANTHER" id="PTHR37240:SF1">
    <property type="entry name" value="PREPROTEIN TRANSLOCASE SUBUNIT SECE1"/>
    <property type="match status" value="1"/>
</dbReference>
<keyword evidence="2" id="KW-0812">Transmembrane</keyword>
<dbReference type="GeneID" id="9681648"/>
<keyword evidence="4" id="KW-0472">Membrane</keyword>
<evidence type="ECO:0000313" key="6">
    <source>
        <dbReference type="EMBL" id="EEH59658.1"/>
    </source>
</evidence>
<gene>
    <name evidence="6" type="ORF">MICPUCDRAFT_31263</name>
</gene>
<comment type="subcellular location">
    <subcellularLocation>
        <location evidence="1">Membrane</location>
    </subcellularLocation>
</comment>
<keyword evidence="7" id="KW-1185">Reference proteome</keyword>
<evidence type="ECO:0000256" key="4">
    <source>
        <dbReference type="ARBA" id="ARBA00023136"/>
    </source>
</evidence>
<keyword evidence="3" id="KW-1133">Transmembrane helix</keyword>
<dbReference type="EMBL" id="GG663736">
    <property type="protein sequence ID" value="EEH59658.1"/>
    <property type="molecule type" value="Genomic_DNA"/>
</dbReference>
<dbReference type="STRING" id="564608.C1MJW8"/>
<evidence type="ECO:0000313" key="7">
    <source>
        <dbReference type="Proteomes" id="UP000001876"/>
    </source>
</evidence>
<accession>C1MJW8</accession>
<feature type="region of interest" description="Disordered" evidence="5">
    <location>
        <begin position="1"/>
        <end position="52"/>
    </location>
</feature>
<dbReference type="GO" id="GO:0009535">
    <property type="term" value="C:chloroplast thylakoid membrane"/>
    <property type="evidence" value="ECO:0007669"/>
    <property type="project" value="TreeGrafter"/>
</dbReference>
<dbReference type="KEGG" id="mpp:MICPUCDRAFT_31263"/>
<evidence type="ECO:0000256" key="2">
    <source>
        <dbReference type="ARBA" id="ARBA00022692"/>
    </source>
</evidence>
<dbReference type="NCBIfam" id="TIGR00964">
    <property type="entry name" value="secE_bact"/>
    <property type="match status" value="1"/>
</dbReference>
<organism evidence="7">
    <name type="scientific">Micromonas pusilla (strain CCMP1545)</name>
    <name type="common">Picoplanktonic green alga</name>
    <dbReference type="NCBI Taxonomy" id="564608"/>
    <lineage>
        <taxon>Eukaryota</taxon>
        <taxon>Viridiplantae</taxon>
        <taxon>Chlorophyta</taxon>
        <taxon>Mamiellophyceae</taxon>
        <taxon>Mamiellales</taxon>
        <taxon>Mamiellaceae</taxon>
        <taxon>Micromonas</taxon>
    </lineage>
</organism>
<dbReference type="RefSeq" id="XP_003056282.1">
    <property type="nucleotide sequence ID" value="XM_003056236.1"/>
</dbReference>
<reference evidence="6 7" key="1">
    <citation type="journal article" date="2009" name="Science">
        <title>Green evolution and dynamic adaptations revealed by genomes of the marine picoeukaryotes Micromonas.</title>
        <authorList>
            <person name="Worden A.Z."/>
            <person name="Lee J.H."/>
            <person name="Mock T."/>
            <person name="Rouze P."/>
            <person name="Simmons M.P."/>
            <person name="Aerts A.L."/>
            <person name="Allen A.E."/>
            <person name="Cuvelier M.L."/>
            <person name="Derelle E."/>
            <person name="Everett M.V."/>
            <person name="Foulon E."/>
            <person name="Grimwood J."/>
            <person name="Gundlach H."/>
            <person name="Henrissat B."/>
            <person name="Napoli C."/>
            <person name="McDonald S.M."/>
            <person name="Parker M.S."/>
            <person name="Rombauts S."/>
            <person name="Salamov A."/>
            <person name="Von Dassow P."/>
            <person name="Badger J.H."/>
            <person name="Coutinho P.M."/>
            <person name="Demir E."/>
            <person name="Dubchak I."/>
            <person name="Gentemann C."/>
            <person name="Eikrem W."/>
            <person name="Gready J.E."/>
            <person name="John U."/>
            <person name="Lanier W."/>
            <person name="Lindquist E.A."/>
            <person name="Lucas S."/>
            <person name="Mayer K.F."/>
            <person name="Moreau H."/>
            <person name="Not F."/>
            <person name="Otillar R."/>
            <person name="Panaud O."/>
            <person name="Pangilinan J."/>
            <person name="Paulsen I."/>
            <person name="Piegu B."/>
            <person name="Poliakov A."/>
            <person name="Robbens S."/>
            <person name="Schmutz J."/>
            <person name="Toulza E."/>
            <person name="Wyss T."/>
            <person name="Zelensky A."/>
            <person name="Zhou K."/>
            <person name="Armbrust E.V."/>
            <person name="Bhattacharya D."/>
            <person name="Goodenough U.W."/>
            <person name="Van de Peer Y."/>
            <person name="Grigoriev I.V."/>
        </authorList>
    </citation>
    <scope>NUCLEOTIDE SEQUENCE [LARGE SCALE GENOMIC DNA]</scope>
    <source>
        <strain evidence="6 7">CCMP1545</strain>
    </source>
</reference>
<evidence type="ECO:0000256" key="5">
    <source>
        <dbReference type="SAM" id="MobiDB-lite"/>
    </source>
</evidence>
<dbReference type="Proteomes" id="UP000001876">
    <property type="component" value="Unassembled WGS sequence"/>
</dbReference>
<dbReference type="GO" id="GO:0009306">
    <property type="term" value="P:protein secretion"/>
    <property type="evidence" value="ECO:0007669"/>
    <property type="project" value="InterPro"/>
</dbReference>
<name>C1MJW8_MICPC</name>
<evidence type="ECO:0000256" key="3">
    <source>
        <dbReference type="ARBA" id="ARBA00022989"/>
    </source>
</evidence>